<comment type="subunit">
    <text evidence="2">Heterohexamer of two PFD-alpha type and four PFD-beta type subunits.</text>
</comment>
<feature type="region of interest" description="Disordered" evidence="5">
    <location>
        <begin position="244"/>
        <end position="333"/>
    </location>
</feature>
<dbReference type="InterPro" id="IPR004127">
    <property type="entry name" value="Prefoldin_subunit_alpha"/>
</dbReference>
<dbReference type="EMBL" id="QLNT01000014">
    <property type="protein sequence ID" value="KAF3067972.1"/>
    <property type="molecule type" value="Genomic_DNA"/>
</dbReference>
<sequence>MTSWSCVQNLQFYALRDALQQRWRAQKNSQSGKDETPTNPRGIPYAPFVDKVEDYVSTRDDVEPTLRNFQEMISKYQFMELNLQRRMTGLREKIPDIQKTLDTVQFLKLRKEETDPIETTFELNDTLYARANIPPTEEVYIWLGANVMLSYPVDEAETLLTSKLSAAKTSLSNCEEDLDFLREQITTMEVATARVYNWEVMVHGSPLQIYSRRAFASQAAIAVGREAGRISRFDQDDRIFEAQSARHIPRATTSTGFYRHTPRSPTHNYENHPTSQYEFPSNSSSQHGQQKDTNAEPTETNTLQGSLDSSKPSSPSRRRRRAGHSSTSPTSWRYKSPNFLLQRVLEANEDTESWRIQAAASRSARLPIILLQMIIRKTASQEPRQNELLDLLPSSQEWEKSMDVARRNGHSHTDLAYYLYILEGKTDDVRCERFLERDSHKPPFILHFLLRQSSKFTRLETLDRLIGHCRSSYLDVMRAESDRTSVRTKRSKRAHGPASFNFVMSLLAHHCIRLDARHTVKLGELAVQYIETIAESSLPQEEIYQAQCLVFNHGLRLFGSDYRRHSIQKSSPNSFFWEAQRILLAVSSRLKRQLLVDVEGFRAIRKVLAGMSKNQVEIHSSVRHAPTWPPYLLPGDGMDEEMDPEDSWSRSVRAGVLMQEAGFAKDAHDDAVDILQGMFPDGTPTIQQRVSLARSRKVGLWEASIRATRNAQEAWERFQNPPEEGLELGLAEYTAMFEKLTMREADENTRALPGDRALNFPTPQEANLTEFERARIRPPSVSQLYERMLLDGIRPSGNCLAILVANTESMEMARKYLYDFDRTGALYRLVSQEMDAQALKKVPISLISAYIQVMARQEGKRARKYMIRAIELAEQRLGPNQTQWSNFIWGTILKNLSQHHHGLRIVVYQQLKLSLHVMQKLDGPDGLPLPAFIQFSKTIRKIAKRELEQLSTELESDSPTARDHALWALYDEKSRHRDAMQWDTFDNRPGALGVFRHFRSSALRMNELFDKLASHEKESRRLLGTTKVAPLDEMMWRRDPARSEHAYEYMISLAYLGEFQQMVKLLSWLIMVWGQPDVVHALTELDEPPPYADFVKTLCAFRFLAEPMLEPGVVKSLREAIGAAGLNWTWPDEEAVEAYVHMQEDESLHVLARVLERVRFSWTEDTSRATEVERGSEWRSHVQAGPGNLHVSNI</sequence>
<name>A0A9P4XC44_9HYPO</name>
<evidence type="ECO:0008006" key="8">
    <source>
        <dbReference type="Google" id="ProtNLM"/>
    </source>
</evidence>
<feature type="coiled-coil region" evidence="4">
    <location>
        <begin position="164"/>
        <end position="191"/>
    </location>
</feature>
<keyword evidence="4" id="KW-0175">Coiled coil</keyword>
<dbReference type="GO" id="GO:0016272">
    <property type="term" value="C:prefoldin complex"/>
    <property type="evidence" value="ECO:0007669"/>
    <property type="project" value="InterPro"/>
</dbReference>
<comment type="similarity">
    <text evidence="1">Belongs to the prefoldin subunit alpha family.</text>
</comment>
<evidence type="ECO:0000256" key="3">
    <source>
        <dbReference type="ARBA" id="ARBA00023186"/>
    </source>
</evidence>
<gene>
    <name evidence="6" type="ORF">CFAM422_008169</name>
</gene>
<dbReference type="Proteomes" id="UP000801864">
    <property type="component" value="Unassembled WGS sequence"/>
</dbReference>
<dbReference type="InterPro" id="IPR016655">
    <property type="entry name" value="PFD3"/>
</dbReference>
<accession>A0A9P4XC44</accession>
<dbReference type="Pfam" id="PF02996">
    <property type="entry name" value="Prefoldin"/>
    <property type="match status" value="1"/>
</dbReference>
<feature type="compositionally biased region" description="Polar residues" evidence="5">
    <location>
        <begin position="263"/>
        <end position="288"/>
    </location>
</feature>
<evidence type="ECO:0000256" key="1">
    <source>
        <dbReference type="ARBA" id="ARBA00010048"/>
    </source>
</evidence>
<evidence type="ECO:0000256" key="4">
    <source>
        <dbReference type="SAM" id="Coils"/>
    </source>
</evidence>
<dbReference type="CDD" id="cd23156">
    <property type="entry name" value="Prefoldin_3"/>
    <property type="match status" value="1"/>
</dbReference>
<protein>
    <recommendedName>
        <fullName evidence="8">Prefoldin subunit 3</fullName>
    </recommendedName>
</protein>
<dbReference type="Gene3D" id="1.10.287.370">
    <property type="match status" value="1"/>
</dbReference>
<dbReference type="GO" id="GO:0007017">
    <property type="term" value="P:microtubule-based process"/>
    <property type="evidence" value="ECO:0007669"/>
    <property type="project" value="TreeGrafter"/>
</dbReference>
<dbReference type="GO" id="GO:0007021">
    <property type="term" value="P:tubulin complex assembly"/>
    <property type="evidence" value="ECO:0007669"/>
    <property type="project" value="TreeGrafter"/>
</dbReference>
<keyword evidence="7" id="KW-1185">Reference proteome</keyword>
<feature type="compositionally biased region" description="Low complexity" evidence="5">
    <location>
        <begin position="306"/>
        <end position="315"/>
    </location>
</feature>
<evidence type="ECO:0000313" key="7">
    <source>
        <dbReference type="Proteomes" id="UP000801864"/>
    </source>
</evidence>
<organism evidence="6 7">
    <name type="scientific">Trichoderma lentiforme</name>
    <dbReference type="NCBI Taxonomy" id="1567552"/>
    <lineage>
        <taxon>Eukaryota</taxon>
        <taxon>Fungi</taxon>
        <taxon>Dikarya</taxon>
        <taxon>Ascomycota</taxon>
        <taxon>Pezizomycotina</taxon>
        <taxon>Sordariomycetes</taxon>
        <taxon>Hypocreomycetidae</taxon>
        <taxon>Hypocreales</taxon>
        <taxon>Hypocreaceae</taxon>
        <taxon>Trichoderma</taxon>
    </lineage>
</organism>
<dbReference type="FunFam" id="1.10.287.370:FF:000001">
    <property type="entry name" value="Prefoldin subunit 3"/>
    <property type="match status" value="1"/>
</dbReference>
<feature type="region of interest" description="Disordered" evidence="5">
    <location>
        <begin position="24"/>
        <end position="44"/>
    </location>
</feature>
<comment type="caution">
    <text evidence="6">The sequence shown here is derived from an EMBL/GenBank/DDBJ whole genome shotgun (WGS) entry which is preliminary data.</text>
</comment>
<dbReference type="InterPro" id="IPR009053">
    <property type="entry name" value="Prefoldin"/>
</dbReference>
<keyword evidence="3" id="KW-0143">Chaperone</keyword>
<dbReference type="PANTHER" id="PTHR12409">
    <property type="entry name" value="PREFOLDIN SUBUNIT 3"/>
    <property type="match status" value="1"/>
</dbReference>
<dbReference type="AlphaFoldDB" id="A0A9P4XC44"/>
<dbReference type="GO" id="GO:0015631">
    <property type="term" value="F:tubulin binding"/>
    <property type="evidence" value="ECO:0007669"/>
    <property type="project" value="TreeGrafter"/>
</dbReference>
<proteinExistence type="inferred from homology"/>
<feature type="compositionally biased region" description="Polar residues" evidence="5">
    <location>
        <begin position="295"/>
        <end position="305"/>
    </location>
</feature>
<evidence type="ECO:0000313" key="6">
    <source>
        <dbReference type="EMBL" id="KAF3067972.1"/>
    </source>
</evidence>
<dbReference type="SUPFAM" id="SSF46579">
    <property type="entry name" value="Prefoldin"/>
    <property type="match status" value="1"/>
</dbReference>
<evidence type="ECO:0000256" key="5">
    <source>
        <dbReference type="SAM" id="MobiDB-lite"/>
    </source>
</evidence>
<dbReference type="PANTHER" id="PTHR12409:SF0">
    <property type="entry name" value="PREFOLDIN SUBUNIT 3"/>
    <property type="match status" value="1"/>
</dbReference>
<reference evidence="6 7" key="1">
    <citation type="submission" date="2018-06" db="EMBL/GenBank/DDBJ databases">
        <title>Genome analysis of cellulolytic fungus Trichoderma lentiforme CFAM-422.</title>
        <authorList>
            <person name="Steindorff A.S."/>
            <person name="Formighieri E.F."/>
            <person name="Midorikawa G.E.O."/>
            <person name="Tamietti M.S."/>
            <person name="Ramos E.Z."/>
            <person name="Silva A.S."/>
            <person name="Bon E.P.S."/>
            <person name="Mendes T.D."/>
            <person name="Damaso M.C.T."/>
            <person name="Favaro L.C.L."/>
        </authorList>
    </citation>
    <scope>NUCLEOTIDE SEQUENCE [LARGE SCALE GENOMIC DNA]</scope>
    <source>
        <strain evidence="6 7">CFAM-422</strain>
    </source>
</reference>
<dbReference type="GO" id="GO:0006457">
    <property type="term" value="P:protein folding"/>
    <property type="evidence" value="ECO:0007669"/>
    <property type="project" value="InterPro"/>
</dbReference>
<evidence type="ECO:0000256" key="2">
    <source>
        <dbReference type="ARBA" id="ARBA00011695"/>
    </source>
</evidence>
<dbReference type="GO" id="GO:0005737">
    <property type="term" value="C:cytoplasm"/>
    <property type="evidence" value="ECO:0007669"/>
    <property type="project" value="TreeGrafter"/>
</dbReference>